<evidence type="ECO:0000256" key="2">
    <source>
        <dbReference type="SAM" id="MobiDB-lite"/>
    </source>
</evidence>
<dbReference type="GO" id="GO:0015074">
    <property type="term" value="P:DNA integration"/>
    <property type="evidence" value="ECO:0007669"/>
    <property type="project" value="InterPro"/>
</dbReference>
<feature type="compositionally biased region" description="Polar residues" evidence="2">
    <location>
        <begin position="334"/>
        <end position="346"/>
    </location>
</feature>
<accession>A0A1R3GTE8</accession>
<proteinExistence type="predicted"/>
<dbReference type="PANTHER" id="PTHR11439:SF455">
    <property type="entry name" value="RLK (RECEPTOR-LIKE PROTEIN KINASE) 8, PUTATIVE-RELATED"/>
    <property type="match status" value="1"/>
</dbReference>
<dbReference type="Gramene" id="OMO61326">
    <property type="protein sequence ID" value="OMO61326"/>
    <property type="gene ID" value="CCACVL1_23606"/>
</dbReference>
<dbReference type="InterPro" id="IPR012337">
    <property type="entry name" value="RNaseH-like_sf"/>
</dbReference>
<evidence type="ECO:0000313" key="4">
    <source>
        <dbReference type="EMBL" id="OMO61326.1"/>
    </source>
</evidence>
<comment type="caution">
    <text evidence="4">The sequence shown here is derived from an EMBL/GenBank/DDBJ whole genome shotgun (WGS) entry which is preliminary data.</text>
</comment>
<dbReference type="Gene3D" id="3.30.420.10">
    <property type="entry name" value="Ribonuclease H-like superfamily/Ribonuclease H"/>
    <property type="match status" value="1"/>
</dbReference>
<dbReference type="PROSITE" id="PS50994">
    <property type="entry name" value="INTEGRASE"/>
    <property type="match status" value="1"/>
</dbReference>
<dbReference type="Pfam" id="PF22936">
    <property type="entry name" value="Pol_BBD"/>
    <property type="match status" value="1"/>
</dbReference>
<dbReference type="InterPro" id="IPR036397">
    <property type="entry name" value="RNaseH_sf"/>
</dbReference>
<reference evidence="4 5" key="1">
    <citation type="submission" date="2013-09" db="EMBL/GenBank/DDBJ databases">
        <title>Corchorus capsularis genome sequencing.</title>
        <authorList>
            <person name="Alam M."/>
            <person name="Haque M.S."/>
            <person name="Islam M.S."/>
            <person name="Emdad E.M."/>
            <person name="Islam M.M."/>
            <person name="Ahmed B."/>
            <person name="Halim A."/>
            <person name="Hossen Q.M.M."/>
            <person name="Hossain M.Z."/>
            <person name="Ahmed R."/>
            <person name="Khan M.M."/>
            <person name="Islam R."/>
            <person name="Rashid M.M."/>
            <person name="Khan S.A."/>
            <person name="Rahman M.S."/>
            <person name="Alam M."/>
        </authorList>
    </citation>
    <scope>NUCLEOTIDE SEQUENCE [LARGE SCALE GENOMIC DNA]</scope>
    <source>
        <strain evidence="5">cv. CVL-1</strain>
        <tissue evidence="4">Whole seedling</tissue>
    </source>
</reference>
<dbReference type="SUPFAM" id="SSF53098">
    <property type="entry name" value="Ribonuclease H-like"/>
    <property type="match status" value="1"/>
</dbReference>
<keyword evidence="1" id="KW-0378">Hydrolase</keyword>
<gene>
    <name evidence="4" type="ORF">CCACVL1_23606</name>
</gene>
<dbReference type="STRING" id="210143.A0A1R3GTE8"/>
<dbReference type="PANTHER" id="PTHR11439">
    <property type="entry name" value="GAG-POL-RELATED RETROTRANSPOSON"/>
    <property type="match status" value="1"/>
</dbReference>
<name>A0A1R3GTE8_COCAP</name>
<evidence type="ECO:0000259" key="3">
    <source>
        <dbReference type="PROSITE" id="PS50994"/>
    </source>
</evidence>
<dbReference type="SUPFAM" id="SSF56672">
    <property type="entry name" value="DNA/RNA polymerases"/>
    <property type="match status" value="1"/>
</dbReference>
<dbReference type="Pfam" id="PF25597">
    <property type="entry name" value="SH3_retrovirus"/>
    <property type="match status" value="1"/>
</dbReference>
<dbReference type="CDD" id="cd09272">
    <property type="entry name" value="RNase_HI_RT_Ty1"/>
    <property type="match status" value="1"/>
</dbReference>
<dbReference type="OrthoDB" id="1938465at2759"/>
<keyword evidence="1" id="KW-0064">Aspartyl protease</keyword>
<dbReference type="InterPro" id="IPR001584">
    <property type="entry name" value="Integrase_cat-core"/>
</dbReference>
<dbReference type="InterPro" id="IPR043502">
    <property type="entry name" value="DNA/RNA_pol_sf"/>
</dbReference>
<organism evidence="4 5">
    <name type="scientific">Corchorus capsularis</name>
    <name type="common">Jute</name>
    <dbReference type="NCBI Taxonomy" id="210143"/>
    <lineage>
        <taxon>Eukaryota</taxon>
        <taxon>Viridiplantae</taxon>
        <taxon>Streptophyta</taxon>
        <taxon>Embryophyta</taxon>
        <taxon>Tracheophyta</taxon>
        <taxon>Spermatophyta</taxon>
        <taxon>Magnoliopsida</taxon>
        <taxon>eudicotyledons</taxon>
        <taxon>Gunneridae</taxon>
        <taxon>Pentapetalae</taxon>
        <taxon>rosids</taxon>
        <taxon>malvids</taxon>
        <taxon>Malvales</taxon>
        <taxon>Malvaceae</taxon>
        <taxon>Grewioideae</taxon>
        <taxon>Apeibeae</taxon>
        <taxon>Corchorus</taxon>
    </lineage>
</organism>
<feature type="region of interest" description="Disordered" evidence="2">
    <location>
        <begin position="334"/>
        <end position="449"/>
    </location>
</feature>
<dbReference type="GO" id="GO:0004190">
    <property type="term" value="F:aspartic-type endopeptidase activity"/>
    <property type="evidence" value="ECO:0007669"/>
    <property type="project" value="UniProtKB-KW"/>
</dbReference>
<feature type="domain" description="Integrase catalytic" evidence="3">
    <location>
        <begin position="128"/>
        <end position="235"/>
    </location>
</feature>
<dbReference type="GO" id="GO:0003676">
    <property type="term" value="F:nucleic acid binding"/>
    <property type="evidence" value="ECO:0007669"/>
    <property type="project" value="InterPro"/>
</dbReference>
<feature type="compositionally biased region" description="Polar residues" evidence="2">
    <location>
        <begin position="383"/>
        <end position="392"/>
    </location>
</feature>
<keyword evidence="5" id="KW-1185">Reference proteome</keyword>
<protein>
    <submittedName>
        <fullName evidence="4">Integrase, catalytic core</fullName>
    </submittedName>
</protein>
<dbReference type="EMBL" id="AWWV01013503">
    <property type="protein sequence ID" value="OMO61326.1"/>
    <property type="molecule type" value="Genomic_DNA"/>
</dbReference>
<evidence type="ECO:0000313" key="5">
    <source>
        <dbReference type="Proteomes" id="UP000188268"/>
    </source>
</evidence>
<dbReference type="Proteomes" id="UP000188268">
    <property type="component" value="Unassembled WGS sequence"/>
</dbReference>
<dbReference type="AlphaFoldDB" id="A0A1R3GTE8"/>
<evidence type="ECO:0000256" key="1">
    <source>
        <dbReference type="ARBA" id="ARBA00022750"/>
    </source>
</evidence>
<keyword evidence="1" id="KW-0645">Protease</keyword>
<dbReference type="InterPro" id="IPR054722">
    <property type="entry name" value="PolX-like_BBD"/>
</dbReference>
<feature type="compositionally biased region" description="Pro residues" evidence="2">
    <location>
        <begin position="349"/>
        <end position="360"/>
    </location>
</feature>
<feature type="compositionally biased region" description="Polar residues" evidence="2">
    <location>
        <begin position="363"/>
        <end position="373"/>
    </location>
</feature>
<sequence length="818" mass="91698">MKPQGHLAATHLPNSNPWLADSCATHHLTADLDNLAIHNEYNGHDSVTIGNGKTLPISNVGSSIFSVNNHSFKFNDILHVPSASNNLLSVNSFTKNNNVTLELFPDHFDVKDIPTRQVLFSGQSKNGLAVVEKFFDKPIKSFQADWGGEYQALTQYLVQNGINQRNSCPHTPEQNGCAERKHRHIVETGLALMYHASVPLKYWSFAFDAAVYIINRLLTPKLKHKSPYEIIFQDKPNYDSLRTFGCLCYPWLHPYAAHKLAPMSSKCVFLGYSKLHKGYRCLDFSNGKIFISRHVIFDERVFPFAVTSGPMAQSQTSASTIIPLAISRVENQTFPQPKPIQNSAKNIPTPEPTPPPPEPPNLDITTNPITPTKPSKELIPTETIPTAPSSPGLSLIVDLSKYNNPPPQQPANKSTHRMVIRSQIGNLKPKPKPKASLDVASPQTEPTTASQALKIPELRQAMADEYNALLQNGTWELVPRNQAQNVVGCKWVFRIKRKKDGSMERLKARLVAKGFHQRPELITMRHSVRSLGHRPFGLSFPWQFNIVGRLSNSMHHGSGINVLLTNLCNLALLVPKLIPPCLSTTKMALDSTVLMTSLSLVQTPSPSCPQQQLTKHMGNAFLDLTLYRSIVGGLQYLAITRLDNSFSINRVSQYMHDPREDHWSAVKRILWYLVGTSNHGLNITKHSDLTLHAYSDLDWGGFLDDRKSTTGVVVFYGSNLISWNSKKQRTVSRSSTEVEYRALASATTEVYWLQSLLLEIRFPLASKLVLWCDNLSATYLTVTPIFHSRSRHLEIDFHYVRDKVLKKEITVCYLASAN</sequence>
<dbReference type="InterPro" id="IPR057670">
    <property type="entry name" value="SH3_retrovirus"/>
</dbReference>